<feature type="compositionally biased region" description="Basic and acidic residues" evidence="1">
    <location>
        <begin position="181"/>
        <end position="200"/>
    </location>
</feature>
<feature type="compositionally biased region" description="Basic and acidic residues" evidence="1">
    <location>
        <begin position="121"/>
        <end position="130"/>
    </location>
</feature>
<feature type="region of interest" description="Disordered" evidence="1">
    <location>
        <begin position="95"/>
        <end position="200"/>
    </location>
</feature>
<dbReference type="EMBL" id="JBIAFP010000023">
    <property type="protein sequence ID" value="MFE9229141.1"/>
    <property type="molecule type" value="Genomic_DNA"/>
</dbReference>
<gene>
    <name evidence="2" type="ORF">ACFYM3_31990</name>
</gene>
<keyword evidence="3" id="KW-1185">Reference proteome</keyword>
<comment type="caution">
    <text evidence="2">The sequence shown here is derived from an EMBL/GenBank/DDBJ whole genome shotgun (WGS) entry which is preliminary data.</text>
</comment>
<evidence type="ECO:0000313" key="3">
    <source>
        <dbReference type="Proteomes" id="UP001601288"/>
    </source>
</evidence>
<dbReference type="Proteomes" id="UP001601288">
    <property type="component" value="Unassembled WGS sequence"/>
</dbReference>
<sequence length="200" mass="20709">MTPLDDALVEVGMNQETSRSSGLPQPLRAVASGLRHLPGAEQVGKVATDALDRIGAVSPRGRRMAVYAGAGVLGVAGVVEWPVAVTGAAVAWLTRPRPGQRPGQRPDGASPDGGTHSAGAGDHRPSRTGRDDEDTSAHGPGGRLTPSHHRHDQSEQHVHEQPAKVGDTATASALKQVAEATAHHGEEQPHGHARDSRPTG</sequence>
<organism evidence="2 3">
    <name type="scientific">Streptomyces massasporeus</name>
    <dbReference type="NCBI Taxonomy" id="67324"/>
    <lineage>
        <taxon>Bacteria</taxon>
        <taxon>Bacillati</taxon>
        <taxon>Actinomycetota</taxon>
        <taxon>Actinomycetes</taxon>
        <taxon>Kitasatosporales</taxon>
        <taxon>Streptomycetaceae</taxon>
        <taxon>Streptomyces</taxon>
    </lineage>
</organism>
<reference evidence="2 3" key="1">
    <citation type="submission" date="2024-10" db="EMBL/GenBank/DDBJ databases">
        <title>The Natural Products Discovery Center: Release of the First 8490 Sequenced Strains for Exploring Actinobacteria Biosynthetic Diversity.</title>
        <authorList>
            <person name="Kalkreuter E."/>
            <person name="Kautsar S.A."/>
            <person name="Yang D."/>
            <person name="Bader C.D."/>
            <person name="Teijaro C.N."/>
            <person name="Fluegel L."/>
            <person name="Davis C.M."/>
            <person name="Simpson J.R."/>
            <person name="Lauterbach L."/>
            <person name="Steele A.D."/>
            <person name="Gui C."/>
            <person name="Meng S."/>
            <person name="Li G."/>
            <person name="Viehrig K."/>
            <person name="Ye F."/>
            <person name="Su P."/>
            <person name="Kiefer A.F."/>
            <person name="Nichols A."/>
            <person name="Cepeda A.J."/>
            <person name="Yan W."/>
            <person name="Fan B."/>
            <person name="Jiang Y."/>
            <person name="Adhikari A."/>
            <person name="Zheng C.-J."/>
            <person name="Schuster L."/>
            <person name="Cowan T.M."/>
            <person name="Smanski M.J."/>
            <person name="Chevrette M.G."/>
            <person name="De Carvalho L.P.S."/>
            <person name="Shen B."/>
        </authorList>
    </citation>
    <scope>NUCLEOTIDE SEQUENCE [LARGE SCALE GENOMIC DNA]</scope>
    <source>
        <strain evidence="2 3">NPDC007066</strain>
    </source>
</reference>
<feature type="compositionally biased region" description="Basic and acidic residues" evidence="1">
    <location>
        <begin position="152"/>
        <end position="162"/>
    </location>
</feature>
<evidence type="ECO:0000256" key="1">
    <source>
        <dbReference type="SAM" id="MobiDB-lite"/>
    </source>
</evidence>
<accession>A0ABW6LLX7</accession>
<dbReference type="RefSeq" id="WP_358288398.1">
    <property type="nucleotide sequence ID" value="NZ_JBEYGJ010000034.1"/>
</dbReference>
<feature type="compositionally biased region" description="Low complexity" evidence="1">
    <location>
        <begin position="95"/>
        <end position="106"/>
    </location>
</feature>
<evidence type="ECO:0000313" key="2">
    <source>
        <dbReference type="EMBL" id="MFE9229141.1"/>
    </source>
</evidence>
<name>A0ABW6LLX7_9ACTN</name>
<protein>
    <submittedName>
        <fullName evidence="2">Uncharacterized protein</fullName>
    </submittedName>
</protein>
<proteinExistence type="predicted"/>